<proteinExistence type="inferred from homology"/>
<dbReference type="PROSITE" id="PS00648">
    <property type="entry name" value="RIBONUCLEASE_P"/>
    <property type="match status" value="1"/>
</dbReference>
<dbReference type="EMBL" id="JBHTGQ010000013">
    <property type="protein sequence ID" value="MFC7749417.1"/>
    <property type="molecule type" value="Genomic_DNA"/>
</dbReference>
<keyword evidence="4 7" id="KW-0255">Endonuclease</keyword>
<evidence type="ECO:0000256" key="6">
    <source>
        <dbReference type="ARBA" id="ARBA00022884"/>
    </source>
</evidence>
<evidence type="ECO:0000256" key="4">
    <source>
        <dbReference type="ARBA" id="ARBA00022759"/>
    </source>
</evidence>
<evidence type="ECO:0000256" key="3">
    <source>
        <dbReference type="ARBA" id="ARBA00022722"/>
    </source>
</evidence>
<evidence type="ECO:0000256" key="8">
    <source>
        <dbReference type="NCBIfam" id="TIGR00188"/>
    </source>
</evidence>
<comment type="subunit">
    <text evidence="7">Consists of a catalytic RNA component (M1 or rnpB) and a protein subunit.</text>
</comment>
<accession>A0ABW2V498</accession>
<dbReference type="PANTHER" id="PTHR33992:SF1">
    <property type="entry name" value="RIBONUCLEASE P PROTEIN COMPONENT"/>
    <property type="match status" value="1"/>
</dbReference>
<evidence type="ECO:0000256" key="7">
    <source>
        <dbReference type="HAMAP-Rule" id="MF_00227"/>
    </source>
</evidence>
<keyword evidence="3 7" id="KW-0540">Nuclease</keyword>
<dbReference type="SUPFAM" id="SSF54211">
    <property type="entry name" value="Ribosomal protein S5 domain 2-like"/>
    <property type="match status" value="1"/>
</dbReference>
<reference evidence="10" key="1">
    <citation type="journal article" date="2019" name="Int. J. Syst. Evol. Microbiol.">
        <title>The Global Catalogue of Microorganisms (GCM) 10K type strain sequencing project: providing services to taxonomists for standard genome sequencing and annotation.</title>
        <authorList>
            <consortium name="The Broad Institute Genomics Platform"/>
            <consortium name="The Broad Institute Genome Sequencing Center for Infectious Disease"/>
            <person name="Wu L."/>
            <person name="Ma J."/>
        </authorList>
    </citation>
    <scope>NUCLEOTIDE SEQUENCE [LARGE SCALE GENOMIC DNA]</scope>
    <source>
        <strain evidence="10">JCM 18657</strain>
    </source>
</reference>
<name>A0ABW2V498_9BACL</name>
<gene>
    <name evidence="7 9" type="primary">rnpA</name>
    <name evidence="9" type="ORF">ACFQWB_05585</name>
</gene>
<dbReference type="InterPro" id="IPR014721">
    <property type="entry name" value="Ribsml_uS5_D2-typ_fold_subgr"/>
</dbReference>
<dbReference type="Gene3D" id="3.30.230.10">
    <property type="match status" value="1"/>
</dbReference>
<dbReference type="Proteomes" id="UP001596528">
    <property type="component" value="Unassembled WGS sequence"/>
</dbReference>
<comment type="similarity">
    <text evidence="7">Belongs to the RnpA family.</text>
</comment>
<keyword evidence="10" id="KW-1185">Reference proteome</keyword>
<dbReference type="InterPro" id="IPR020539">
    <property type="entry name" value="RNase_P_CS"/>
</dbReference>
<evidence type="ECO:0000256" key="5">
    <source>
        <dbReference type="ARBA" id="ARBA00022801"/>
    </source>
</evidence>
<dbReference type="InterPro" id="IPR000100">
    <property type="entry name" value="RNase_P"/>
</dbReference>
<dbReference type="InterPro" id="IPR020568">
    <property type="entry name" value="Ribosomal_Su5_D2-typ_SF"/>
</dbReference>
<comment type="function">
    <text evidence="1 7">RNaseP catalyzes the removal of the 5'-leader sequence from pre-tRNA to produce the mature 5'-terminus. It can also cleave other RNA substrates such as 4.5S RNA. The protein component plays an auxiliary but essential role in vivo by binding to the 5'-leader sequence and broadening the substrate specificity of the ribozyme.</text>
</comment>
<dbReference type="GO" id="GO:0004526">
    <property type="term" value="F:ribonuclease P activity"/>
    <property type="evidence" value="ECO:0007669"/>
    <property type="project" value="UniProtKB-EC"/>
</dbReference>
<dbReference type="PANTHER" id="PTHR33992">
    <property type="entry name" value="RIBONUCLEASE P PROTEIN COMPONENT"/>
    <property type="match status" value="1"/>
</dbReference>
<sequence>MERELRLTKREWFSQVYNRGKSAANHQFVLYYLRRPKLERFRVGISASKKLGGAVVRNRLRRMIKEIVRLNEERIETGYDLVIIIRKPAVDMTYAEMERSLMHVLKKASLLKNTKL</sequence>
<keyword evidence="6 7" id="KW-0694">RNA-binding</keyword>
<keyword evidence="5 7" id="KW-0378">Hydrolase</keyword>
<evidence type="ECO:0000313" key="9">
    <source>
        <dbReference type="EMBL" id="MFC7749417.1"/>
    </source>
</evidence>
<keyword evidence="2 7" id="KW-0819">tRNA processing</keyword>
<organism evidence="9 10">
    <name type="scientific">Paenibacillus thermoaerophilus</name>
    <dbReference type="NCBI Taxonomy" id="1215385"/>
    <lineage>
        <taxon>Bacteria</taxon>
        <taxon>Bacillati</taxon>
        <taxon>Bacillota</taxon>
        <taxon>Bacilli</taxon>
        <taxon>Bacillales</taxon>
        <taxon>Paenibacillaceae</taxon>
        <taxon>Paenibacillus</taxon>
    </lineage>
</organism>
<evidence type="ECO:0000313" key="10">
    <source>
        <dbReference type="Proteomes" id="UP001596528"/>
    </source>
</evidence>
<dbReference type="RefSeq" id="WP_138790699.1">
    <property type="nucleotide sequence ID" value="NZ_JBHTGQ010000013.1"/>
</dbReference>
<comment type="caution">
    <text evidence="9">The sequence shown here is derived from an EMBL/GenBank/DDBJ whole genome shotgun (WGS) entry which is preliminary data.</text>
</comment>
<evidence type="ECO:0000256" key="2">
    <source>
        <dbReference type="ARBA" id="ARBA00022694"/>
    </source>
</evidence>
<evidence type="ECO:0000256" key="1">
    <source>
        <dbReference type="ARBA" id="ARBA00002663"/>
    </source>
</evidence>
<dbReference type="Pfam" id="PF00825">
    <property type="entry name" value="Ribonuclease_P"/>
    <property type="match status" value="1"/>
</dbReference>
<dbReference type="EC" id="3.1.26.5" evidence="7 8"/>
<dbReference type="NCBIfam" id="TIGR00188">
    <property type="entry name" value="rnpA"/>
    <property type="match status" value="1"/>
</dbReference>
<comment type="catalytic activity">
    <reaction evidence="7">
        <text>Endonucleolytic cleavage of RNA, removing 5'-extranucleotides from tRNA precursor.</text>
        <dbReference type="EC" id="3.1.26.5"/>
    </reaction>
</comment>
<protein>
    <recommendedName>
        <fullName evidence="7 8">Ribonuclease P protein component</fullName>
        <shortName evidence="7">RNase P protein</shortName>
        <shortName evidence="7">RNaseP protein</shortName>
        <ecNumber evidence="7 8">3.1.26.5</ecNumber>
    </recommendedName>
    <alternativeName>
        <fullName evidence="7">Protein C5</fullName>
    </alternativeName>
</protein>
<dbReference type="HAMAP" id="MF_00227">
    <property type="entry name" value="RNase_P"/>
    <property type="match status" value="1"/>
</dbReference>